<reference evidence="2" key="1">
    <citation type="journal article" date="2010" name="Chem. Biol.">
        <title>Discovery of 23 natural tubulysins from Angiococcus disciformis An d48 and Cystobacter SBCb004.</title>
        <authorList>
            <person name="Chai Y."/>
            <person name="Pistorius D."/>
            <person name="Ullrich A."/>
            <person name="Weissman K.J."/>
            <person name="Kazmaier U."/>
            <person name="Muller R."/>
        </authorList>
    </citation>
    <scope>NUCLEOTIDE SEQUENCE</scope>
    <source>
        <strain evidence="2">SBCb004</strain>
    </source>
</reference>
<organism evidence="2">
    <name type="scientific">Cystobacter sp. SBCb004</name>
    <dbReference type="NCBI Taxonomy" id="764904"/>
    <lineage>
        <taxon>Bacteria</taxon>
        <taxon>Pseudomonadati</taxon>
        <taxon>Myxococcota</taxon>
        <taxon>Myxococcia</taxon>
        <taxon>Myxococcales</taxon>
        <taxon>Cystobacterineae</taxon>
        <taxon>Archangiaceae</taxon>
        <taxon>Cystobacter</taxon>
    </lineage>
</organism>
<evidence type="ECO:0000313" key="2">
    <source>
        <dbReference type="EMBL" id="ADH04685.1"/>
    </source>
</evidence>
<sequence length="124" mass="13191">MDYREATQLNTSTPAGATAEVADKLPLDGVGRYLRMFETLRLGVARANRELLRAALEVVEQEVSSAEARHHGSFAPSPAPGARPVAASSPGKPGLPPRSPTERFRGVPPIREASVSELHPKAGE</sequence>
<evidence type="ECO:0000256" key="1">
    <source>
        <dbReference type="SAM" id="MobiDB-lite"/>
    </source>
</evidence>
<feature type="region of interest" description="Disordered" evidence="1">
    <location>
        <begin position="61"/>
        <end position="124"/>
    </location>
</feature>
<accession>D7P6B1</accession>
<dbReference type="AlphaFoldDB" id="D7P6B1"/>
<protein>
    <submittedName>
        <fullName evidence="2">Uncharacterized protein</fullName>
    </submittedName>
</protein>
<dbReference type="EMBL" id="GU002154">
    <property type="protein sequence ID" value="ADH04685.1"/>
    <property type="molecule type" value="Genomic_DNA"/>
</dbReference>
<name>D7P6B1_9BACT</name>
<proteinExistence type="predicted"/>